<dbReference type="PRINTS" id="PR00398">
    <property type="entry name" value="STRDHORMONER"/>
</dbReference>
<dbReference type="InterPro" id="IPR001723">
    <property type="entry name" value="Nuclear_hrmn_rcpt"/>
</dbReference>
<dbReference type="GO" id="GO:0051414">
    <property type="term" value="P:response to cortisol"/>
    <property type="evidence" value="ECO:0007669"/>
    <property type="project" value="UniProtKB-ARBA"/>
</dbReference>
<dbReference type="InterPro" id="IPR013088">
    <property type="entry name" value="Znf_NHR/GATA"/>
</dbReference>
<keyword evidence="4" id="KW-0862">Zinc</keyword>
<accession>A0A8T3CM64</accession>
<evidence type="ECO:0000256" key="3">
    <source>
        <dbReference type="ARBA" id="ARBA00022771"/>
    </source>
</evidence>
<dbReference type="InterPro" id="IPR050200">
    <property type="entry name" value="Nuclear_hormone_rcpt_NR3"/>
</dbReference>
<dbReference type="GO" id="GO:1990794">
    <property type="term" value="C:basolateral part of cell"/>
    <property type="evidence" value="ECO:0007669"/>
    <property type="project" value="UniProtKB-ARBA"/>
</dbReference>
<dbReference type="PANTHER" id="PTHR48092">
    <property type="entry name" value="KNIRPS-RELATED PROTEIN-RELATED"/>
    <property type="match status" value="1"/>
</dbReference>
<dbReference type="InterPro" id="IPR000536">
    <property type="entry name" value="Nucl_hrmn_rcpt_lig-bd"/>
</dbReference>
<dbReference type="Gene3D" id="3.30.50.10">
    <property type="entry name" value="Erythroid Transcription Factor GATA-1, subunit A"/>
    <property type="match status" value="1"/>
</dbReference>
<keyword evidence="2" id="KW-0479">Metal-binding</keyword>
<evidence type="ECO:0000259" key="13">
    <source>
        <dbReference type="PROSITE" id="PS51843"/>
    </source>
</evidence>
<dbReference type="SUPFAM" id="SSF57716">
    <property type="entry name" value="Glucocorticoid receptor-like (DNA-binding domain)"/>
    <property type="match status" value="1"/>
</dbReference>
<dbReference type="SMART" id="SM00430">
    <property type="entry name" value="HOLI"/>
    <property type="match status" value="1"/>
</dbReference>
<keyword evidence="6" id="KW-0446">Lipid-binding</keyword>
<dbReference type="GO" id="GO:0008270">
    <property type="term" value="F:zinc ion binding"/>
    <property type="evidence" value="ECO:0007669"/>
    <property type="project" value="UniProtKB-KW"/>
</dbReference>
<evidence type="ECO:0000256" key="9">
    <source>
        <dbReference type="ARBA" id="ARBA00023170"/>
    </source>
</evidence>
<dbReference type="Proteomes" id="UP000829720">
    <property type="component" value="Unassembled WGS sequence"/>
</dbReference>
<dbReference type="SUPFAM" id="SSF48508">
    <property type="entry name" value="Nuclear receptor ligand-binding domain"/>
    <property type="match status" value="1"/>
</dbReference>
<evidence type="ECO:0000256" key="10">
    <source>
        <dbReference type="ARBA" id="ARBA00023242"/>
    </source>
</evidence>
<name>A0A8T3CM64_9TELE</name>
<evidence type="ECO:0000256" key="11">
    <source>
        <dbReference type="SAM" id="MobiDB-lite"/>
    </source>
</evidence>
<evidence type="ECO:0000256" key="6">
    <source>
        <dbReference type="ARBA" id="ARBA00023121"/>
    </source>
</evidence>
<sequence>MSRLRCINDSAMETKRYQGFSEGVDKERRWAQVSNAMEYLCTMEEESKTNSDVLMDIVNITCSPNAIAGMKENQGEKMDQISVSQSHNQQQFVFPVLNNAVNSVKLEMDSKELSKTVAESMGLYMNAAREADYGFGPQNAQEAGLTSPGKLYPNGGPDLGNSNLSAPLGCQKPKNLDLLVSDPYPAMSQPSDVPSVVCPSGVLPGPEDSLAPALRCSPQNSNGSISSPISNNFVSSTASPPNFGNSCPAVNSPTNQVPALPGLAHIPHPRISTTCSPINTGNIGSPLSSPPNVMRSPISSPQSMGSVRSPPSCNPNARSSVSSPTGSTNNNNMRESISSPGNVNAMSVSSPANSTGFPMSSPASGLGLVQNDGQSPKKTDQDFKVFEFPKVEKVDGELYSVGLDQMGMVKYIKNEPDCQRSMCASGDRSHVSSSPFTMQIKSEPNKEGMCLNPHYNREQHSGSLFPAAETTYLSLRDNVDEHSLCGILGPPVSLNGNYQPEAFPNNVLPKGIKQESKDGSYYQENNNMPTSAIVGVNSGGHSFHYQIGAQGTMSFSRHDARDQTNPLLNLISPVAALMETWKTRPGLAQNALTPRGEGYPGQRCIADNMAGSIRNSSTGSSSAKVCLVCGDEASGCHYGVVTCGSCKVFFKRAIEGQHNYLCAGRNDCIIDKIRRKNCPACRVRKCLQAGMNLGARKSKKLGKLKGAGEEVSLQSSKEGQTLVTPEKELNASGALVPHTPGLTPYLHPSIYSVLELIEPEVVYAGYDNTQPDTTDHLLSSLNQLAGKQMIRVVKWAKVLPGFRSLPIEDQITLIQYSWMCLSSFALSWRSYKHTNGQMLYFAPDLVFNEERMQQSAMYDLCVGMRQVSQEFVRLQLTDEEFLSMKVLLLLSTVPKEGLKNQAAFEEMRVNYIKELRRSVGKATSNSGQTWPRFYQLTKLLDAMHDLVGDLLDFCFYTFRESQGLKVEFPEMLVEIISDQLPKVESGLTHTLYFHKK</sequence>
<evidence type="ECO:0000256" key="2">
    <source>
        <dbReference type="ARBA" id="ARBA00022723"/>
    </source>
</evidence>
<dbReference type="PROSITE" id="PS51843">
    <property type="entry name" value="NR_LBD"/>
    <property type="match status" value="1"/>
</dbReference>
<evidence type="ECO:0000256" key="7">
    <source>
        <dbReference type="ARBA" id="ARBA00023125"/>
    </source>
</evidence>
<feature type="region of interest" description="Disordered" evidence="11">
    <location>
        <begin position="280"/>
        <end position="338"/>
    </location>
</feature>
<comment type="caution">
    <text evidence="14">The sequence shown here is derived from an EMBL/GenBank/DDBJ whole genome shotgun (WGS) entry which is preliminary data.</text>
</comment>
<evidence type="ECO:0000256" key="8">
    <source>
        <dbReference type="ARBA" id="ARBA00023163"/>
    </source>
</evidence>
<evidence type="ECO:0000313" key="14">
    <source>
        <dbReference type="EMBL" id="KAI1883658.1"/>
    </source>
</evidence>
<dbReference type="InterPro" id="IPR035500">
    <property type="entry name" value="NHR-like_dom_sf"/>
</dbReference>
<evidence type="ECO:0008006" key="16">
    <source>
        <dbReference type="Google" id="ProtNLM"/>
    </source>
</evidence>
<gene>
    <name evidence="14" type="ORF">AGOR_G00233830</name>
</gene>
<dbReference type="GO" id="GO:1990239">
    <property type="term" value="F:steroid hormone binding"/>
    <property type="evidence" value="ECO:0007669"/>
    <property type="project" value="UniProtKB-ARBA"/>
</dbReference>
<dbReference type="Pfam" id="PF00104">
    <property type="entry name" value="Hormone_recep"/>
    <property type="match status" value="1"/>
</dbReference>
<dbReference type="SMART" id="SM00399">
    <property type="entry name" value="ZnF_C4"/>
    <property type="match status" value="1"/>
</dbReference>
<dbReference type="PROSITE" id="PS51030">
    <property type="entry name" value="NUCLEAR_REC_DBD_2"/>
    <property type="match status" value="1"/>
</dbReference>
<dbReference type="InterPro" id="IPR001628">
    <property type="entry name" value="Znf_hrmn_rcpt"/>
</dbReference>
<dbReference type="CDD" id="cd07075">
    <property type="entry name" value="NR_LBD_MR"/>
    <property type="match status" value="1"/>
</dbReference>
<reference evidence="14" key="1">
    <citation type="submission" date="2021-01" db="EMBL/GenBank/DDBJ databases">
        <authorList>
            <person name="Zahm M."/>
            <person name="Roques C."/>
            <person name="Cabau C."/>
            <person name="Klopp C."/>
            <person name="Donnadieu C."/>
            <person name="Jouanno E."/>
            <person name="Lampietro C."/>
            <person name="Louis A."/>
            <person name="Herpin A."/>
            <person name="Echchiki A."/>
            <person name="Berthelot C."/>
            <person name="Parey E."/>
            <person name="Roest-Crollius H."/>
            <person name="Braasch I."/>
            <person name="Postlethwait J."/>
            <person name="Bobe J."/>
            <person name="Montfort J."/>
            <person name="Bouchez O."/>
            <person name="Begum T."/>
            <person name="Mejri S."/>
            <person name="Adams A."/>
            <person name="Chen W.-J."/>
            <person name="Guiguen Y."/>
        </authorList>
    </citation>
    <scope>NUCLEOTIDE SEQUENCE</scope>
    <source>
        <tissue evidence="14">Blood</tissue>
    </source>
</reference>
<dbReference type="GO" id="GO:0001046">
    <property type="term" value="F:core promoter sequence-specific DNA binding"/>
    <property type="evidence" value="ECO:0007669"/>
    <property type="project" value="UniProtKB-ARBA"/>
</dbReference>
<dbReference type="CDD" id="cd07172">
    <property type="entry name" value="NR_DBD_GR_PR"/>
    <property type="match status" value="1"/>
</dbReference>
<evidence type="ECO:0000256" key="1">
    <source>
        <dbReference type="ARBA" id="ARBA00022665"/>
    </source>
</evidence>
<keyword evidence="5" id="KW-0805">Transcription regulation</keyword>
<dbReference type="GO" id="GO:0010628">
    <property type="term" value="P:positive regulation of gene expression"/>
    <property type="evidence" value="ECO:0007669"/>
    <property type="project" value="UniProtKB-ARBA"/>
</dbReference>
<dbReference type="Pfam" id="PF00105">
    <property type="entry name" value="zf-C4"/>
    <property type="match status" value="1"/>
</dbReference>
<dbReference type="EMBL" id="JAERUA010000023">
    <property type="protein sequence ID" value="KAI1883658.1"/>
    <property type="molecule type" value="Genomic_DNA"/>
</dbReference>
<dbReference type="GO" id="GO:0031963">
    <property type="term" value="F:nuclear cortisol receptor activity"/>
    <property type="evidence" value="ECO:0007669"/>
    <property type="project" value="UniProtKB-ARBA"/>
</dbReference>
<dbReference type="PRINTS" id="PR00047">
    <property type="entry name" value="STROIDFINGER"/>
</dbReference>
<dbReference type="Gene3D" id="1.10.565.10">
    <property type="entry name" value="Retinoid X Receptor"/>
    <property type="match status" value="1"/>
</dbReference>
<keyword evidence="8" id="KW-0804">Transcription</keyword>
<organism evidence="14 15">
    <name type="scientific">Albula goreensis</name>
    <dbReference type="NCBI Taxonomy" id="1534307"/>
    <lineage>
        <taxon>Eukaryota</taxon>
        <taxon>Metazoa</taxon>
        <taxon>Chordata</taxon>
        <taxon>Craniata</taxon>
        <taxon>Vertebrata</taxon>
        <taxon>Euteleostomi</taxon>
        <taxon>Actinopterygii</taxon>
        <taxon>Neopterygii</taxon>
        <taxon>Teleostei</taxon>
        <taxon>Albuliformes</taxon>
        <taxon>Albulidae</taxon>
        <taxon>Albula</taxon>
    </lineage>
</organism>
<proteinExistence type="predicted"/>
<keyword evidence="9" id="KW-0675">Receptor</keyword>
<keyword evidence="3" id="KW-0863">Zinc-finger</keyword>
<dbReference type="FunFam" id="1.10.565.10:FF:000004">
    <property type="entry name" value="Androgen receptor variant"/>
    <property type="match status" value="1"/>
</dbReference>
<keyword evidence="15" id="KW-1185">Reference proteome</keyword>
<evidence type="ECO:0000256" key="4">
    <source>
        <dbReference type="ARBA" id="ARBA00022833"/>
    </source>
</evidence>
<dbReference type="PROSITE" id="PS00031">
    <property type="entry name" value="NUCLEAR_REC_DBD_1"/>
    <property type="match status" value="1"/>
</dbReference>
<feature type="domain" description="Nuclear receptor" evidence="12">
    <location>
        <begin position="623"/>
        <end position="698"/>
    </location>
</feature>
<protein>
    <recommendedName>
        <fullName evidence="16">Mineralocorticoid receptor</fullName>
    </recommendedName>
</protein>
<keyword evidence="7" id="KW-0238">DNA-binding</keyword>
<dbReference type="AlphaFoldDB" id="A0A8T3CM64"/>
<keyword evidence="1" id="KW-0754">Steroid-binding</keyword>
<evidence type="ECO:0000259" key="12">
    <source>
        <dbReference type="PROSITE" id="PS51030"/>
    </source>
</evidence>
<feature type="domain" description="NR LBD" evidence="13">
    <location>
        <begin position="742"/>
        <end position="976"/>
    </location>
</feature>
<dbReference type="OrthoDB" id="5789523at2759"/>
<evidence type="ECO:0000256" key="5">
    <source>
        <dbReference type="ARBA" id="ARBA00023015"/>
    </source>
</evidence>
<evidence type="ECO:0000313" key="15">
    <source>
        <dbReference type="Proteomes" id="UP000829720"/>
    </source>
</evidence>
<keyword evidence="10" id="KW-0539">Nucleus</keyword>